<name>A0A9D2LU42_9FIRM</name>
<dbReference type="SUPFAM" id="SSF56281">
    <property type="entry name" value="Metallo-hydrolase/oxidoreductase"/>
    <property type="match status" value="1"/>
</dbReference>
<reference evidence="8" key="1">
    <citation type="journal article" date="2021" name="PeerJ">
        <title>Extensive microbial diversity within the chicken gut microbiome revealed by metagenomics and culture.</title>
        <authorList>
            <person name="Gilroy R."/>
            <person name="Ravi A."/>
            <person name="Getino M."/>
            <person name="Pursley I."/>
            <person name="Horton D.L."/>
            <person name="Alikhan N.F."/>
            <person name="Baker D."/>
            <person name="Gharbi K."/>
            <person name="Hall N."/>
            <person name="Watson M."/>
            <person name="Adriaenssens E.M."/>
            <person name="Foster-Nyarko E."/>
            <person name="Jarju S."/>
            <person name="Secka A."/>
            <person name="Antonio M."/>
            <person name="Oren A."/>
            <person name="Chaudhuri R.R."/>
            <person name="La Ragione R."/>
            <person name="Hildebrand F."/>
            <person name="Pallen M.J."/>
        </authorList>
    </citation>
    <scope>NUCLEOTIDE SEQUENCE</scope>
    <source>
        <strain evidence="8">ChiSjej1B19-5720</strain>
    </source>
</reference>
<evidence type="ECO:0000256" key="1">
    <source>
        <dbReference type="ARBA" id="ARBA00004651"/>
    </source>
</evidence>
<keyword evidence="2" id="KW-1003">Cell membrane</keyword>
<comment type="caution">
    <text evidence="8">The sequence shown here is derived from an EMBL/GenBank/DDBJ whole genome shotgun (WGS) entry which is preliminary data.</text>
</comment>
<protein>
    <submittedName>
        <fullName evidence="8">DNA internalization-related competence protein ComEC/Rec2</fullName>
    </submittedName>
</protein>
<dbReference type="InterPro" id="IPR035681">
    <property type="entry name" value="ComA-like_MBL"/>
</dbReference>
<dbReference type="AlphaFoldDB" id="A0A9D2LU42"/>
<sequence length="541" mass="58702">MVPKIISGLHISLLGMGLYKLLKKACLGIWPSGMISLIIMLGYGIMTGGSVSTMRAVCMFLLSVGAQLLGRCYDMHTALALSAVLVLLDSPACLYNSSFLLSFGAVVGLGAVAPVLLKASGTNNKTVQTFLSSFAVQLFTLPVLLWFYGEVSLAGILLNLLVLPTVGVVLACGAAGILAGLVCLPLAWFIVLPGRILLIVYEKLCALAGRLPLCTWIGGVPKVWQIVIYYGLLGAALFGLWKLEKKKEEKKQRGKILIKAVCLFAMAAGAGILGWHPLDSLKITCLDVGQGDGIVVETPEGYCFLVDGGSSNKSDVGQYQILPYLKSQGISHIDGIFISHTDDDHISGVRQILEYSRDGLTTVRVKRLFLPKWKERPGAHKDLETLALSAGAEVFHVDRGDLFRGGRAEFSVLAPLGDGEEDSNENGMVLLLRYGEFKGLFTGDIGEEREKKLLPYIGIVDFLKVGHHGSRYSTSEVFLEKLRPKIGVISCSDSNTYGHPSPETIERLENAGCQVEYTMKNGAITIKVKEKMIFIERFVKE</sequence>
<reference evidence="8" key="2">
    <citation type="submission" date="2021-04" db="EMBL/GenBank/DDBJ databases">
        <authorList>
            <person name="Gilroy R."/>
        </authorList>
    </citation>
    <scope>NUCLEOTIDE SEQUENCE</scope>
    <source>
        <strain evidence="8">ChiSjej1B19-5720</strain>
    </source>
</reference>
<accession>A0A9D2LU42</accession>
<dbReference type="PANTHER" id="PTHR30619:SF1">
    <property type="entry name" value="RECOMBINATION PROTEIN 2"/>
    <property type="match status" value="1"/>
</dbReference>
<feature type="transmembrane region" description="Helical" evidence="6">
    <location>
        <begin position="168"/>
        <end position="192"/>
    </location>
</feature>
<evidence type="ECO:0000256" key="5">
    <source>
        <dbReference type="ARBA" id="ARBA00023136"/>
    </source>
</evidence>
<dbReference type="NCBIfam" id="TIGR00361">
    <property type="entry name" value="ComEC_Rec2"/>
    <property type="match status" value="1"/>
</dbReference>
<keyword evidence="3 6" id="KW-0812">Transmembrane</keyword>
<dbReference type="Gene3D" id="3.60.15.10">
    <property type="entry name" value="Ribonuclease Z/Hydroxyacylglutathione hydrolase-like"/>
    <property type="match status" value="1"/>
</dbReference>
<keyword evidence="5 6" id="KW-0472">Membrane</keyword>
<dbReference type="InterPro" id="IPR004797">
    <property type="entry name" value="Competence_ComEC/Rec2"/>
</dbReference>
<dbReference type="PANTHER" id="PTHR30619">
    <property type="entry name" value="DNA INTERNALIZATION/COMPETENCE PROTEIN COMEC/REC2"/>
    <property type="match status" value="1"/>
</dbReference>
<dbReference type="NCBIfam" id="TIGR00360">
    <property type="entry name" value="ComEC_N-term"/>
    <property type="match status" value="1"/>
</dbReference>
<keyword evidence="4 6" id="KW-1133">Transmembrane helix</keyword>
<dbReference type="Proteomes" id="UP000823842">
    <property type="component" value="Unassembled WGS sequence"/>
</dbReference>
<dbReference type="InterPro" id="IPR036866">
    <property type="entry name" value="RibonucZ/Hydroxyglut_hydro"/>
</dbReference>
<feature type="transmembrane region" description="Helical" evidence="6">
    <location>
        <begin position="129"/>
        <end position="148"/>
    </location>
</feature>
<evidence type="ECO:0000256" key="2">
    <source>
        <dbReference type="ARBA" id="ARBA00022475"/>
    </source>
</evidence>
<organism evidence="8 9">
    <name type="scientific">Candidatus Blautia faecavium</name>
    <dbReference type="NCBI Taxonomy" id="2838487"/>
    <lineage>
        <taxon>Bacteria</taxon>
        <taxon>Bacillati</taxon>
        <taxon>Bacillota</taxon>
        <taxon>Clostridia</taxon>
        <taxon>Lachnospirales</taxon>
        <taxon>Lachnospiraceae</taxon>
        <taxon>Blautia</taxon>
    </lineage>
</organism>
<evidence type="ECO:0000256" key="4">
    <source>
        <dbReference type="ARBA" id="ARBA00022989"/>
    </source>
</evidence>
<feature type="domain" description="Metallo-beta-lactamase" evidence="7">
    <location>
        <begin position="290"/>
        <end position="493"/>
    </location>
</feature>
<dbReference type="SMART" id="SM00849">
    <property type="entry name" value="Lactamase_B"/>
    <property type="match status" value="1"/>
</dbReference>
<dbReference type="InterPro" id="IPR001279">
    <property type="entry name" value="Metallo-B-lactamas"/>
</dbReference>
<proteinExistence type="predicted"/>
<feature type="transmembrane region" description="Helical" evidence="6">
    <location>
        <begin position="21"/>
        <end position="46"/>
    </location>
</feature>
<dbReference type="InterPro" id="IPR004477">
    <property type="entry name" value="ComEC_N"/>
</dbReference>
<dbReference type="GO" id="GO:0005886">
    <property type="term" value="C:plasma membrane"/>
    <property type="evidence" value="ECO:0007669"/>
    <property type="project" value="UniProtKB-SubCell"/>
</dbReference>
<dbReference type="GO" id="GO:0030420">
    <property type="term" value="P:establishment of competence for transformation"/>
    <property type="evidence" value="ECO:0007669"/>
    <property type="project" value="InterPro"/>
</dbReference>
<evidence type="ECO:0000313" key="8">
    <source>
        <dbReference type="EMBL" id="HJB29422.1"/>
    </source>
</evidence>
<gene>
    <name evidence="8" type="ORF">IAA06_11595</name>
</gene>
<dbReference type="Pfam" id="PF00753">
    <property type="entry name" value="Lactamase_B"/>
    <property type="match status" value="1"/>
</dbReference>
<dbReference type="EMBL" id="DWYZ01000213">
    <property type="protein sequence ID" value="HJB29422.1"/>
    <property type="molecule type" value="Genomic_DNA"/>
</dbReference>
<feature type="transmembrane region" description="Helical" evidence="6">
    <location>
        <begin position="226"/>
        <end position="244"/>
    </location>
</feature>
<evidence type="ECO:0000256" key="3">
    <source>
        <dbReference type="ARBA" id="ARBA00022692"/>
    </source>
</evidence>
<feature type="transmembrane region" description="Helical" evidence="6">
    <location>
        <begin position="256"/>
        <end position="275"/>
    </location>
</feature>
<dbReference type="CDD" id="cd07731">
    <property type="entry name" value="ComA-like_MBL-fold"/>
    <property type="match status" value="1"/>
</dbReference>
<evidence type="ECO:0000259" key="7">
    <source>
        <dbReference type="SMART" id="SM00849"/>
    </source>
</evidence>
<evidence type="ECO:0000313" key="9">
    <source>
        <dbReference type="Proteomes" id="UP000823842"/>
    </source>
</evidence>
<dbReference type="InterPro" id="IPR052159">
    <property type="entry name" value="Competence_DNA_uptake"/>
</dbReference>
<evidence type="ECO:0000256" key="6">
    <source>
        <dbReference type="SAM" id="Phobius"/>
    </source>
</evidence>
<dbReference type="Pfam" id="PF03772">
    <property type="entry name" value="Competence"/>
    <property type="match status" value="1"/>
</dbReference>
<feature type="transmembrane region" description="Helical" evidence="6">
    <location>
        <begin position="98"/>
        <end position="117"/>
    </location>
</feature>
<comment type="subcellular location">
    <subcellularLocation>
        <location evidence="1">Cell membrane</location>
        <topology evidence="1">Multi-pass membrane protein</topology>
    </subcellularLocation>
</comment>